<dbReference type="EMBL" id="CP090164">
    <property type="protein sequence ID" value="UJO14260.1"/>
    <property type="molecule type" value="Genomic_DNA"/>
</dbReference>
<organism evidence="2 3">
    <name type="scientific">Passalora fulva</name>
    <name type="common">Tomato leaf mold</name>
    <name type="synonym">Cladosporium fulvum</name>
    <dbReference type="NCBI Taxonomy" id="5499"/>
    <lineage>
        <taxon>Eukaryota</taxon>
        <taxon>Fungi</taxon>
        <taxon>Dikarya</taxon>
        <taxon>Ascomycota</taxon>
        <taxon>Pezizomycotina</taxon>
        <taxon>Dothideomycetes</taxon>
        <taxon>Dothideomycetidae</taxon>
        <taxon>Mycosphaerellales</taxon>
        <taxon>Mycosphaerellaceae</taxon>
        <taxon>Fulvia</taxon>
    </lineage>
</organism>
<evidence type="ECO:0000313" key="3">
    <source>
        <dbReference type="Proteomes" id="UP000756132"/>
    </source>
</evidence>
<sequence>MQHSNQQVAPVANMKREPNEELFIPEGTSSNKRPRVRDARETAANGRETDVNYLNPKAPRIATNHVLYPGIEQQMRTMVETFLRSHGRATTAGLKNKHVGTSCEEINKYTNVQDSYP</sequence>
<gene>
    <name evidence="2" type="ORF">CLAFUR5_03255</name>
</gene>
<name>A0A9Q8LBD4_PASFU</name>
<reference evidence="2" key="1">
    <citation type="submission" date="2021-12" db="EMBL/GenBank/DDBJ databases">
        <authorList>
            <person name="Zaccaron A."/>
            <person name="Stergiopoulos I."/>
        </authorList>
    </citation>
    <scope>NUCLEOTIDE SEQUENCE</scope>
    <source>
        <strain evidence="2">Race5_Kim</strain>
    </source>
</reference>
<reference evidence="2" key="2">
    <citation type="journal article" date="2022" name="Microb. Genom.">
        <title>A chromosome-scale genome assembly of the tomato pathogen Cladosporium fulvum reveals a compartmentalized genome architecture and the presence of a dispensable chromosome.</title>
        <authorList>
            <person name="Zaccaron A.Z."/>
            <person name="Chen L.H."/>
            <person name="Samaras A."/>
            <person name="Stergiopoulos I."/>
        </authorList>
    </citation>
    <scope>NUCLEOTIDE SEQUENCE</scope>
    <source>
        <strain evidence="2">Race5_Kim</strain>
    </source>
</reference>
<dbReference type="GeneID" id="71983133"/>
<proteinExistence type="predicted"/>
<dbReference type="KEGG" id="ffu:CLAFUR5_03255"/>
<protein>
    <submittedName>
        <fullName evidence="2">Uncharacterized protein</fullName>
    </submittedName>
</protein>
<keyword evidence="3" id="KW-1185">Reference proteome</keyword>
<dbReference type="AlphaFoldDB" id="A0A9Q8LBD4"/>
<feature type="region of interest" description="Disordered" evidence="1">
    <location>
        <begin position="1"/>
        <end position="51"/>
    </location>
</feature>
<dbReference type="RefSeq" id="XP_047758626.1">
    <property type="nucleotide sequence ID" value="XM_047902403.1"/>
</dbReference>
<evidence type="ECO:0000256" key="1">
    <source>
        <dbReference type="SAM" id="MobiDB-lite"/>
    </source>
</evidence>
<accession>A0A9Q8LBD4</accession>
<dbReference type="Proteomes" id="UP000756132">
    <property type="component" value="Chromosome 2"/>
</dbReference>
<evidence type="ECO:0000313" key="2">
    <source>
        <dbReference type="EMBL" id="UJO14260.1"/>
    </source>
</evidence>